<proteinExistence type="inferred from homology"/>
<evidence type="ECO:0000313" key="10">
    <source>
        <dbReference type="EMBL" id="EKX43491.1"/>
    </source>
</evidence>
<dbReference type="Gene3D" id="1.10.510.10">
    <property type="entry name" value="Transferase(Phosphotransferase) domain 1"/>
    <property type="match status" value="1"/>
</dbReference>
<dbReference type="InterPro" id="IPR017441">
    <property type="entry name" value="Protein_kinase_ATP_BS"/>
</dbReference>
<dbReference type="HOGENOM" id="CLU_000288_63_23_1"/>
<evidence type="ECO:0000313" key="12">
    <source>
        <dbReference type="Proteomes" id="UP000011087"/>
    </source>
</evidence>
<dbReference type="Pfam" id="PF00069">
    <property type="entry name" value="Pkinase"/>
    <property type="match status" value="1"/>
</dbReference>
<feature type="region of interest" description="Disordered" evidence="8">
    <location>
        <begin position="206"/>
        <end position="227"/>
    </location>
</feature>
<gene>
    <name evidence="10" type="ORF">GUITHDRAFT_73160</name>
</gene>
<dbReference type="PROSITE" id="PS50011">
    <property type="entry name" value="PROTEIN_KINASE_DOM"/>
    <property type="match status" value="1"/>
</dbReference>
<evidence type="ECO:0000256" key="1">
    <source>
        <dbReference type="ARBA" id="ARBA00022679"/>
    </source>
</evidence>
<dbReference type="GO" id="GO:0004694">
    <property type="term" value="F:eukaryotic translation initiation factor 2alpha kinase activity"/>
    <property type="evidence" value="ECO:0007669"/>
    <property type="project" value="TreeGrafter"/>
</dbReference>
<dbReference type="GeneID" id="17300172"/>
<dbReference type="EnsemblProtists" id="EKX43491">
    <property type="protein sequence ID" value="EKX43491"/>
    <property type="gene ID" value="GUITHDRAFT_73160"/>
</dbReference>
<evidence type="ECO:0000256" key="2">
    <source>
        <dbReference type="ARBA" id="ARBA00022741"/>
    </source>
</evidence>
<dbReference type="AlphaFoldDB" id="L1J4Q4"/>
<dbReference type="PANTHER" id="PTHR11042">
    <property type="entry name" value="EUKARYOTIC TRANSLATION INITIATION FACTOR 2-ALPHA KINASE EIF2-ALPHA KINASE -RELATED"/>
    <property type="match status" value="1"/>
</dbReference>
<evidence type="ECO:0000256" key="6">
    <source>
        <dbReference type="PROSITE-ProRule" id="PRU10141"/>
    </source>
</evidence>
<dbReference type="SMART" id="SM00220">
    <property type="entry name" value="S_TKc"/>
    <property type="match status" value="1"/>
</dbReference>
<reference evidence="12" key="2">
    <citation type="submission" date="2012-11" db="EMBL/GenBank/DDBJ databases">
        <authorList>
            <person name="Kuo A."/>
            <person name="Curtis B.A."/>
            <person name="Tanifuji G."/>
            <person name="Burki F."/>
            <person name="Gruber A."/>
            <person name="Irimia M."/>
            <person name="Maruyama S."/>
            <person name="Arias M.C."/>
            <person name="Ball S.G."/>
            <person name="Gile G.H."/>
            <person name="Hirakawa Y."/>
            <person name="Hopkins J.F."/>
            <person name="Rensing S.A."/>
            <person name="Schmutz J."/>
            <person name="Symeonidi A."/>
            <person name="Elias M."/>
            <person name="Eveleigh R.J."/>
            <person name="Herman E.K."/>
            <person name="Klute M.J."/>
            <person name="Nakayama T."/>
            <person name="Obornik M."/>
            <person name="Reyes-Prieto A."/>
            <person name="Armbrust E.V."/>
            <person name="Aves S.J."/>
            <person name="Beiko R.G."/>
            <person name="Coutinho P."/>
            <person name="Dacks J.B."/>
            <person name="Durnford D.G."/>
            <person name="Fast N.M."/>
            <person name="Green B.R."/>
            <person name="Grisdale C."/>
            <person name="Hempe F."/>
            <person name="Henrissat B."/>
            <person name="Hoppner M.P."/>
            <person name="Ishida K.-I."/>
            <person name="Kim E."/>
            <person name="Koreny L."/>
            <person name="Kroth P.G."/>
            <person name="Liu Y."/>
            <person name="Malik S.-B."/>
            <person name="Maier U.G."/>
            <person name="McRose D."/>
            <person name="Mock T."/>
            <person name="Neilson J.A."/>
            <person name="Onodera N.T."/>
            <person name="Poole A.M."/>
            <person name="Pritham E.J."/>
            <person name="Richards T.A."/>
            <person name="Rocap G."/>
            <person name="Roy S.W."/>
            <person name="Sarai C."/>
            <person name="Schaack S."/>
            <person name="Shirato S."/>
            <person name="Slamovits C.H."/>
            <person name="Spencer D.F."/>
            <person name="Suzuki S."/>
            <person name="Worden A.Z."/>
            <person name="Zauner S."/>
            <person name="Barry K."/>
            <person name="Bell C."/>
            <person name="Bharti A.K."/>
            <person name="Crow J.A."/>
            <person name="Grimwood J."/>
            <person name="Kramer R."/>
            <person name="Lindquist E."/>
            <person name="Lucas S."/>
            <person name="Salamov A."/>
            <person name="McFadden G.I."/>
            <person name="Lane C.E."/>
            <person name="Keeling P.J."/>
            <person name="Gray M.W."/>
            <person name="Grigoriev I.V."/>
            <person name="Archibald J.M."/>
        </authorList>
    </citation>
    <scope>NUCLEOTIDE SEQUENCE</scope>
    <source>
        <strain evidence="12">CCMP2712</strain>
    </source>
</reference>
<dbReference type="GO" id="GO:0005634">
    <property type="term" value="C:nucleus"/>
    <property type="evidence" value="ECO:0007669"/>
    <property type="project" value="TreeGrafter"/>
</dbReference>
<dbReference type="OrthoDB" id="341578at2759"/>
<evidence type="ECO:0000256" key="8">
    <source>
        <dbReference type="SAM" id="MobiDB-lite"/>
    </source>
</evidence>
<organism evidence="10">
    <name type="scientific">Guillardia theta (strain CCMP2712)</name>
    <name type="common">Cryptophyte</name>
    <dbReference type="NCBI Taxonomy" id="905079"/>
    <lineage>
        <taxon>Eukaryota</taxon>
        <taxon>Cryptophyceae</taxon>
        <taxon>Pyrenomonadales</taxon>
        <taxon>Geminigeraceae</taxon>
        <taxon>Guillardia</taxon>
    </lineage>
</organism>
<dbReference type="eggNOG" id="KOG1035">
    <property type="taxonomic scope" value="Eukaryota"/>
</dbReference>
<keyword evidence="12" id="KW-1185">Reference proteome</keyword>
<evidence type="ECO:0000313" key="11">
    <source>
        <dbReference type="EnsemblProtists" id="EKX43491"/>
    </source>
</evidence>
<dbReference type="InterPro" id="IPR008271">
    <property type="entry name" value="Ser/Thr_kinase_AS"/>
</dbReference>
<protein>
    <recommendedName>
        <fullName evidence="9">Protein kinase domain-containing protein</fullName>
    </recommendedName>
</protein>
<evidence type="ECO:0000256" key="7">
    <source>
        <dbReference type="RuleBase" id="RU000304"/>
    </source>
</evidence>
<sequence>MSNVSEESGEHTLDNFGNFGLSVSSRYKQEFEELQWLGEGGFGAVWMCRNRLDGQKYAIKKIRLDPSNAELNKKLLREVKTLSGLHHQNVVRYYQAWIESVNDHSGSHRDHLDRLQEAGERDQQMLYIQMEYCQKTLSEVIIEEGLADKGEATWKLFRQLVSGLAYIHSKGIVHRDLKPKNIFLDFSGDIKIGDLGLARYSQKLAEQEDTEDAKGGQQHAYKDNDESSAHVGTMLYLAPEIINGGGKPYKDQSKRDIYAIGIVLFEMWCKFDNVLERITSIDRLRRMDVFPEGFERLQVQANRSNVCQLIRWLTHHDPHTRPSALEILESDLLPRPMLESEIRQVRRRWVEDGEANGGRGGSTRENGEGQGGRGRMQEWETIRSRS</sequence>
<dbReference type="KEGG" id="gtt:GUITHDRAFT_73160"/>
<keyword evidence="4 6" id="KW-0067">ATP-binding</keyword>
<feature type="domain" description="Protein kinase" evidence="9">
    <location>
        <begin position="31"/>
        <end position="338"/>
    </location>
</feature>
<feature type="compositionally biased region" description="Basic and acidic residues" evidence="8">
    <location>
        <begin position="375"/>
        <end position="386"/>
    </location>
</feature>
<dbReference type="Proteomes" id="UP000011087">
    <property type="component" value="Unassembled WGS sequence"/>
</dbReference>
<dbReference type="EMBL" id="JH993010">
    <property type="protein sequence ID" value="EKX43491.1"/>
    <property type="molecule type" value="Genomic_DNA"/>
</dbReference>
<evidence type="ECO:0000256" key="5">
    <source>
        <dbReference type="ARBA" id="ARBA00037982"/>
    </source>
</evidence>
<evidence type="ECO:0000256" key="4">
    <source>
        <dbReference type="ARBA" id="ARBA00022840"/>
    </source>
</evidence>
<feature type="region of interest" description="Disordered" evidence="8">
    <location>
        <begin position="353"/>
        <end position="386"/>
    </location>
</feature>
<keyword evidence="2 6" id="KW-0547">Nucleotide-binding</keyword>
<reference evidence="11" key="3">
    <citation type="submission" date="2015-06" db="UniProtKB">
        <authorList>
            <consortium name="EnsemblProtists"/>
        </authorList>
    </citation>
    <scope>IDENTIFICATION</scope>
</reference>
<dbReference type="SUPFAM" id="SSF56112">
    <property type="entry name" value="Protein kinase-like (PK-like)"/>
    <property type="match status" value="1"/>
</dbReference>
<dbReference type="OMA" id="KISTYHE"/>
<dbReference type="GO" id="GO:0005829">
    <property type="term" value="C:cytosol"/>
    <property type="evidence" value="ECO:0007669"/>
    <property type="project" value="TreeGrafter"/>
</dbReference>
<dbReference type="InterPro" id="IPR011009">
    <property type="entry name" value="Kinase-like_dom_sf"/>
</dbReference>
<dbReference type="RefSeq" id="XP_005830471.1">
    <property type="nucleotide sequence ID" value="XM_005830414.1"/>
</dbReference>
<dbReference type="Gene3D" id="3.30.200.20">
    <property type="entry name" value="Phosphorylase Kinase, domain 1"/>
    <property type="match status" value="1"/>
</dbReference>
<evidence type="ECO:0000256" key="3">
    <source>
        <dbReference type="ARBA" id="ARBA00022777"/>
    </source>
</evidence>
<dbReference type="InterPro" id="IPR050339">
    <property type="entry name" value="CC_SR_Kinase"/>
</dbReference>
<reference evidence="10 12" key="1">
    <citation type="journal article" date="2012" name="Nature">
        <title>Algal genomes reveal evolutionary mosaicism and the fate of nucleomorphs.</title>
        <authorList>
            <consortium name="DOE Joint Genome Institute"/>
            <person name="Curtis B.A."/>
            <person name="Tanifuji G."/>
            <person name="Burki F."/>
            <person name="Gruber A."/>
            <person name="Irimia M."/>
            <person name="Maruyama S."/>
            <person name="Arias M.C."/>
            <person name="Ball S.G."/>
            <person name="Gile G.H."/>
            <person name="Hirakawa Y."/>
            <person name="Hopkins J.F."/>
            <person name="Kuo A."/>
            <person name="Rensing S.A."/>
            <person name="Schmutz J."/>
            <person name="Symeonidi A."/>
            <person name="Elias M."/>
            <person name="Eveleigh R.J."/>
            <person name="Herman E.K."/>
            <person name="Klute M.J."/>
            <person name="Nakayama T."/>
            <person name="Obornik M."/>
            <person name="Reyes-Prieto A."/>
            <person name="Armbrust E.V."/>
            <person name="Aves S.J."/>
            <person name="Beiko R.G."/>
            <person name="Coutinho P."/>
            <person name="Dacks J.B."/>
            <person name="Durnford D.G."/>
            <person name="Fast N.M."/>
            <person name="Green B.R."/>
            <person name="Grisdale C.J."/>
            <person name="Hempel F."/>
            <person name="Henrissat B."/>
            <person name="Hoppner M.P."/>
            <person name="Ishida K."/>
            <person name="Kim E."/>
            <person name="Koreny L."/>
            <person name="Kroth P.G."/>
            <person name="Liu Y."/>
            <person name="Malik S.B."/>
            <person name="Maier U.G."/>
            <person name="McRose D."/>
            <person name="Mock T."/>
            <person name="Neilson J.A."/>
            <person name="Onodera N.T."/>
            <person name="Poole A.M."/>
            <person name="Pritham E.J."/>
            <person name="Richards T.A."/>
            <person name="Rocap G."/>
            <person name="Roy S.W."/>
            <person name="Sarai C."/>
            <person name="Schaack S."/>
            <person name="Shirato S."/>
            <person name="Slamovits C.H."/>
            <person name="Spencer D.F."/>
            <person name="Suzuki S."/>
            <person name="Worden A.Z."/>
            <person name="Zauner S."/>
            <person name="Barry K."/>
            <person name="Bell C."/>
            <person name="Bharti A.K."/>
            <person name="Crow J.A."/>
            <person name="Grimwood J."/>
            <person name="Kramer R."/>
            <person name="Lindquist E."/>
            <person name="Lucas S."/>
            <person name="Salamov A."/>
            <person name="McFadden G.I."/>
            <person name="Lane C.E."/>
            <person name="Keeling P.J."/>
            <person name="Gray M.W."/>
            <person name="Grigoriev I.V."/>
            <person name="Archibald J.M."/>
        </authorList>
    </citation>
    <scope>NUCLEOTIDE SEQUENCE</scope>
    <source>
        <strain evidence="10 12">CCMP2712</strain>
    </source>
</reference>
<dbReference type="GO" id="GO:0005524">
    <property type="term" value="F:ATP binding"/>
    <property type="evidence" value="ECO:0007669"/>
    <property type="project" value="UniProtKB-UniRule"/>
</dbReference>
<dbReference type="PANTHER" id="PTHR11042:SF136">
    <property type="entry name" value="EIF-2-ALPHA KINASE GCN2"/>
    <property type="match status" value="1"/>
</dbReference>
<feature type="binding site" evidence="6">
    <location>
        <position position="61"/>
    </location>
    <ligand>
        <name>ATP</name>
        <dbReference type="ChEBI" id="CHEBI:30616"/>
    </ligand>
</feature>
<comment type="similarity">
    <text evidence="5">Belongs to the protein kinase superfamily. Ser/Thr protein kinase family. GCN2 subfamily.</text>
</comment>
<dbReference type="CDD" id="cd14046">
    <property type="entry name" value="STKc_EIF2AK4_GCN2_rpt2"/>
    <property type="match status" value="1"/>
</dbReference>
<dbReference type="PROSITE" id="PS00107">
    <property type="entry name" value="PROTEIN_KINASE_ATP"/>
    <property type="match status" value="1"/>
</dbReference>
<dbReference type="PROSITE" id="PS00108">
    <property type="entry name" value="PROTEIN_KINASE_ST"/>
    <property type="match status" value="1"/>
</dbReference>
<accession>L1J4Q4</accession>
<keyword evidence="1" id="KW-0808">Transferase</keyword>
<dbReference type="STRING" id="905079.L1J4Q4"/>
<evidence type="ECO:0000259" key="9">
    <source>
        <dbReference type="PROSITE" id="PS50011"/>
    </source>
</evidence>
<keyword evidence="3" id="KW-0418">Kinase</keyword>
<keyword evidence="7" id="KW-0723">Serine/threonine-protein kinase</keyword>
<dbReference type="PaxDb" id="55529-EKX43491"/>
<name>L1J4Q4_GUITC</name>
<dbReference type="InterPro" id="IPR000719">
    <property type="entry name" value="Prot_kinase_dom"/>
</dbReference>